<protein>
    <recommendedName>
        <fullName evidence="2">Nucleoplasmin-like domain-containing protein</fullName>
    </recommendedName>
</protein>
<name>A2DDG4_TRIV3</name>
<feature type="compositionally biased region" description="Low complexity" evidence="1">
    <location>
        <begin position="186"/>
        <end position="214"/>
    </location>
</feature>
<feature type="compositionally biased region" description="Acidic residues" evidence="1">
    <location>
        <begin position="120"/>
        <end position="143"/>
    </location>
</feature>
<evidence type="ECO:0000313" key="3">
    <source>
        <dbReference type="EMBL" id="EAY21643.1"/>
    </source>
</evidence>
<gene>
    <name evidence="3" type="ORF">TVAG_014100</name>
</gene>
<feature type="region of interest" description="Disordered" evidence="1">
    <location>
        <begin position="120"/>
        <end position="227"/>
    </location>
</feature>
<dbReference type="Pfam" id="PF17800">
    <property type="entry name" value="NPL"/>
    <property type="match status" value="1"/>
</dbReference>
<proteinExistence type="predicted"/>
<dbReference type="Gene3D" id="2.60.120.340">
    <property type="entry name" value="Nucleoplasmin core domain"/>
    <property type="match status" value="1"/>
</dbReference>
<dbReference type="InParanoid" id="A2DDG4"/>
<reference evidence="3" key="1">
    <citation type="submission" date="2006-10" db="EMBL/GenBank/DDBJ databases">
        <authorList>
            <person name="Amadeo P."/>
            <person name="Zhao Q."/>
            <person name="Wortman J."/>
            <person name="Fraser-Liggett C."/>
            <person name="Carlton J."/>
        </authorList>
    </citation>
    <scope>NUCLEOTIDE SEQUENCE</scope>
    <source>
        <strain evidence="3">G3</strain>
    </source>
</reference>
<evidence type="ECO:0000256" key="1">
    <source>
        <dbReference type="SAM" id="MobiDB-lite"/>
    </source>
</evidence>
<keyword evidence="4" id="KW-1185">Reference proteome</keyword>
<organism evidence="3 4">
    <name type="scientific">Trichomonas vaginalis (strain ATCC PRA-98 / G3)</name>
    <dbReference type="NCBI Taxonomy" id="412133"/>
    <lineage>
        <taxon>Eukaryota</taxon>
        <taxon>Metamonada</taxon>
        <taxon>Parabasalia</taxon>
        <taxon>Trichomonadida</taxon>
        <taxon>Trichomonadidae</taxon>
        <taxon>Trichomonas</taxon>
    </lineage>
</organism>
<dbReference type="FunFam" id="2.60.120.340:FF:000008">
    <property type="entry name" value="FK506-binding protein, putative"/>
    <property type="match status" value="1"/>
</dbReference>
<sequence length="227" mass="25854">MSASTTWAQIIGPGKTVTLDIPDDANMYITNVCIGEFSEESKNTPQRLLAHIITIDPYQDEDQVDVSKLPHTDIMIASLMPEEREHEVINFCFSPLNIVKLHNQGTCTIHIAGYNVPIEDEEEEEEEEEENAEEGDNSGDSPDDTANNDVDEVDEIDVQTKLLALSKNKPKPAPAQKPPPPPPQNKPQHQQQNHQKPQHQQPQQRKQFQQQNNKFKNDNFKKDFKRK</sequence>
<accession>A2DDG4</accession>
<feature type="compositionally biased region" description="Basic and acidic residues" evidence="1">
    <location>
        <begin position="215"/>
        <end position="227"/>
    </location>
</feature>
<dbReference type="KEGG" id="tva:5467195"/>
<dbReference type="RefSeq" id="XP_001582629.1">
    <property type="nucleotide sequence ID" value="XM_001582579.1"/>
</dbReference>
<dbReference type="SMR" id="A2DDG4"/>
<dbReference type="InterPro" id="IPR041232">
    <property type="entry name" value="NPL"/>
</dbReference>
<dbReference type="Proteomes" id="UP000001542">
    <property type="component" value="Unassembled WGS sequence"/>
</dbReference>
<feature type="domain" description="Nucleoplasmin-like" evidence="2">
    <location>
        <begin position="7"/>
        <end position="115"/>
    </location>
</feature>
<dbReference type="AlphaFoldDB" id="A2DDG4"/>
<evidence type="ECO:0000259" key="2">
    <source>
        <dbReference type="Pfam" id="PF17800"/>
    </source>
</evidence>
<dbReference type="EMBL" id="DS113189">
    <property type="protein sequence ID" value="EAY21643.1"/>
    <property type="molecule type" value="Genomic_DNA"/>
</dbReference>
<dbReference type="VEuPathDB" id="TrichDB:TVAGG3_0986170"/>
<reference evidence="3" key="2">
    <citation type="journal article" date="2007" name="Science">
        <title>Draft genome sequence of the sexually transmitted pathogen Trichomonas vaginalis.</title>
        <authorList>
            <person name="Carlton J.M."/>
            <person name="Hirt R.P."/>
            <person name="Silva J.C."/>
            <person name="Delcher A.L."/>
            <person name="Schatz M."/>
            <person name="Zhao Q."/>
            <person name="Wortman J.R."/>
            <person name="Bidwell S.L."/>
            <person name="Alsmark U.C.M."/>
            <person name="Besteiro S."/>
            <person name="Sicheritz-Ponten T."/>
            <person name="Noel C.J."/>
            <person name="Dacks J.B."/>
            <person name="Foster P.G."/>
            <person name="Simillion C."/>
            <person name="Van de Peer Y."/>
            <person name="Miranda-Saavedra D."/>
            <person name="Barton G.J."/>
            <person name="Westrop G.D."/>
            <person name="Mueller S."/>
            <person name="Dessi D."/>
            <person name="Fiori P.L."/>
            <person name="Ren Q."/>
            <person name="Paulsen I."/>
            <person name="Zhang H."/>
            <person name="Bastida-Corcuera F.D."/>
            <person name="Simoes-Barbosa A."/>
            <person name="Brown M.T."/>
            <person name="Hayes R.D."/>
            <person name="Mukherjee M."/>
            <person name="Okumura C.Y."/>
            <person name="Schneider R."/>
            <person name="Smith A.J."/>
            <person name="Vanacova S."/>
            <person name="Villalvazo M."/>
            <person name="Haas B.J."/>
            <person name="Pertea M."/>
            <person name="Feldblyum T.V."/>
            <person name="Utterback T.R."/>
            <person name="Shu C.L."/>
            <person name="Osoegawa K."/>
            <person name="de Jong P.J."/>
            <person name="Hrdy I."/>
            <person name="Horvathova L."/>
            <person name="Zubacova Z."/>
            <person name="Dolezal P."/>
            <person name="Malik S.B."/>
            <person name="Logsdon J.M. Jr."/>
            <person name="Henze K."/>
            <person name="Gupta A."/>
            <person name="Wang C.C."/>
            <person name="Dunne R.L."/>
            <person name="Upcroft J.A."/>
            <person name="Upcroft P."/>
            <person name="White O."/>
            <person name="Salzberg S.L."/>
            <person name="Tang P."/>
            <person name="Chiu C.-H."/>
            <person name="Lee Y.-S."/>
            <person name="Embley T.M."/>
            <person name="Coombs G.H."/>
            <person name="Mottram J.C."/>
            <person name="Tachezy J."/>
            <person name="Fraser-Liggett C.M."/>
            <person name="Johnson P.J."/>
        </authorList>
    </citation>
    <scope>NUCLEOTIDE SEQUENCE [LARGE SCALE GENOMIC DNA]</scope>
    <source>
        <strain evidence="3">G3</strain>
    </source>
</reference>
<feature type="compositionally biased region" description="Pro residues" evidence="1">
    <location>
        <begin position="171"/>
        <end position="185"/>
    </location>
</feature>
<evidence type="ECO:0000313" key="4">
    <source>
        <dbReference type="Proteomes" id="UP000001542"/>
    </source>
</evidence>
<dbReference type="VEuPathDB" id="TrichDB:TVAG_014100"/>